<gene>
    <name evidence="1" type="ORF">OV079_52245</name>
</gene>
<keyword evidence="2" id="KW-1185">Reference proteome</keyword>
<evidence type="ECO:0000313" key="1">
    <source>
        <dbReference type="EMBL" id="MCY1013961.1"/>
    </source>
</evidence>
<comment type="caution">
    <text evidence="1">The sequence shown here is derived from an EMBL/GenBank/DDBJ whole genome shotgun (WGS) entry which is preliminary data.</text>
</comment>
<sequence>MGLSVLASRLPGLRLAGDEPLKFRQVVMFRGLVALEVAWDAPESSTGHGCAGRASP</sequence>
<accession>A0A9X3J3N1</accession>
<dbReference type="RefSeq" id="WP_267778153.1">
    <property type="nucleotide sequence ID" value="NZ_JAPNKE010000002.1"/>
</dbReference>
<proteinExistence type="predicted"/>
<reference evidence="1" key="1">
    <citation type="submission" date="2022-11" db="EMBL/GenBank/DDBJ databases">
        <title>Minimal conservation of predation-associated metabolite biosynthetic gene clusters underscores biosynthetic potential of Myxococcota including descriptions for ten novel species: Archangium lansinium sp. nov., Myxococcus landrumus sp. nov., Nannocystis bai.</title>
        <authorList>
            <person name="Ahearne A."/>
            <person name="Stevens C."/>
            <person name="Phillips K."/>
        </authorList>
    </citation>
    <scope>NUCLEOTIDE SEQUENCE</scope>
    <source>
        <strain evidence="1">Na p29</strain>
    </source>
</reference>
<organism evidence="1 2">
    <name type="scientific">Nannocystis pusilla</name>
    <dbReference type="NCBI Taxonomy" id="889268"/>
    <lineage>
        <taxon>Bacteria</taxon>
        <taxon>Pseudomonadati</taxon>
        <taxon>Myxococcota</taxon>
        <taxon>Polyangia</taxon>
        <taxon>Nannocystales</taxon>
        <taxon>Nannocystaceae</taxon>
        <taxon>Nannocystis</taxon>
    </lineage>
</organism>
<dbReference type="AlphaFoldDB" id="A0A9X3J3N1"/>
<protein>
    <submittedName>
        <fullName evidence="1">Uncharacterized protein</fullName>
    </submittedName>
</protein>
<evidence type="ECO:0000313" key="2">
    <source>
        <dbReference type="Proteomes" id="UP001150924"/>
    </source>
</evidence>
<name>A0A9X3J3N1_9BACT</name>
<dbReference type="EMBL" id="JAPNKE010000002">
    <property type="protein sequence ID" value="MCY1013961.1"/>
    <property type="molecule type" value="Genomic_DNA"/>
</dbReference>
<dbReference type="Proteomes" id="UP001150924">
    <property type="component" value="Unassembled WGS sequence"/>
</dbReference>